<keyword evidence="2" id="KW-1185">Reference proteome</keyword>
<gene>
    <name evidence="1" type="ORF">SAMN04490355_1003172</name>
</gene>
<sequence length="178" mass="20338">MYNLLCPRMILNSLHDLECHKLKELGIEGIIFDLDNTIIPWDQQQMSPEIIERVNTLLKEGFKICLLSNNMEKRVKEIADIFNIPFVSRAYKPAKTGFRHAIAAMELSEEKVAVIGDQLFTDILGGNRIGLVTIWVRPLSSQEFIGTKITRRLERLAVRVLESKGLINKSAIIKNDNY</sequence>
<dbReference type="GO" id="GO:0008962">
    <property type="term" value="F:phosphatidylglycerophosphatase activity"/>
    <property type="evidence" value="ECO:0007669"/>
    <property type="project" value="InterPro"/>
</dbReference>
<evidence type="ECO:0000313" key="2">
    <source>
        <dbReference type="Proteomes" id="UP000199520"/>
    </source>
</evidence>
<name>A0A1I4HFS5_9FIRM</name>
<dbReference type="EMBL" id="FOTS01000003">
    <property type="protein sequence ID" value="SFL40371.1"/>
    <property type="molecule type" value="Genomic_DNA"/>
</dbReference>
<dbReference type="InterPro" id="IPR006549">
    <property type="entry name" value="HAD-SF_hydro_IIIA"/>
</dbReference>
<dbReference type="InterPro" id="IPR023214">
    <property type="entry name" value="HAD_sf"/>
</dbReference>
<evidence type="ECO:0000313" key="1">
    <source>
        <dbReference type="EMBL" id="SFL40371.1"/>
    </source>
</evidence>
<dbReference type="GO" id="GO:0005737">
    <property type="term" value="C:cytoplasm"/>
    <property type="evidence" value="ECO:0007669"/>
    <property type="project" value="TreeGrafter"/>
</dbReference>
<dbReference type="InterPro" id="IPR010021">
    <property type="entry name" value="PGPP1/Gep4"/>
</dbReference>
<dbReference type="STRING" id="1123291.SAMN04490355_1003172"/>
<dbReference type="Pfam" id="PF00702">
    <property type="entry name" value="Hydrolase"/>
    <property type="match status" value="1"/>
</dbReference>
<proteinExistence type="predicted"/>
<dbReference type="CDD" id="cd16416">
    <property type="entry name" value="HAD_BsYqeG-like"/>
    <property type="match status" value="1"/>
</dbReference>
<dbReference type="InterPro" id="IPR036412">
    <property type="entry name" value="HAD-like_sf"/>
</dbReference>
<dbReference type="Proteomes" id="UP000199520">
    <property type="component" value="Unassembled WGS sequence"/>
</dbReference>
<evidence type="ECO:0008006" key="3">
    <source>
        <dbReference type="Google" id="ProtNLM"/>
    </source>
</evidence>
<dbReference type="NCBIfam" id="TIGR01662">
    <property type="entry name" value="HAD-SF-IIIA"/>
    <property type="match status" value="1"/>
</dbReference>
<dbReference type="SUPFAM" id="SSF56784">
    <property type="entry name" value="HAD-like"/>
    <property type="match status" value="1"/>
</dbReference>
<organism evidence="1 2">
    <name type="scientific">Pelosinus propionicus DSM 13327</name>
    <dbReference type="NCBI Taxonomy" id="1123291"/>
    <lineage>
        <taxon>Bacteria</taxon>
        <taxon>Bacillati</taxon>
        <taxon>Bacillota</taxon>
        <taxon>Negativicutes</taxon>
        <taxon>Selenomonadales</taxon>
        <taxon>Sporomusaceae</taxon>
        <taxon>Pelosinus</taxon>
    </lineage>
</organism>
<dbReference type="NCBIfam" id="TIGR01549">
    <property type="entry name" value="HAD-SF-IA-v1"/>
    <property type="match status" value="1"/>
</dbReference>
<dbReference type="PANTHER" id="PTHR19288:SF25">
    <property type="entry name" value="PHOSPHATIDYLGLYCEROPHOSPHATASE GEP4, MITOCHONDRIAL"/>
    <property type="match status" value="1"/>
</dbReference>
<dbReference type="AlphaFoldDB" id="A0A1I4HFS5"/>
<protein>
    <recommendedName>
        <fullName evidence="3">YqeG family HAD IIIA-type phosphatase</fullName>
    </recommendedName>
</protein>
<accession>A0A1I4HFS5</accession>
<dbReference type="Gene3D" id="3.40.50.1000">
    <property type="entry name" value="HAD superfamily/HAD-like"/>
    <property type="match status" value="1"/>
</dbReference>
<dbReference type="OrthoDB" id="9787572at2"/>
<reference evidence="2" key="1">
    <citation type="submission" date="2016-10" db="EMBL/GenBank/DDBJ databases">
        <authorList>
            <person name="Varghese N."/>
            <person name="Submissions S."/>
        </authorList>
    </citation>
    <scope>NUCLEOTIDE SEQUENCE [LARGE SCALE GENOMIC DNA]</scope>
    <source>
        <strain evidence="2">DSM 13327</strain>
    </source>
</reference>
<dbReference type="PANTHER" id="PTHR19288">
    <property type="entry name" value="4-NITROPHENYLPHOSPHATASE-RELATED"/>
    <property type="match status" value="1"/>
</dbReference>
<dbReference type="InterPro" id="IPR006439">
    <property type="entry name" value="HAD-SF_hydro_IA"/>
</dbReference>
<dbReference type="RefSeq" id="WP_090932670.1">
    <property type="nucleotide sequence ID" value="NZ_FOTS01000003.1"/>
</dbReference>
<dbReference type="NCBIfam" id="TIGR01668">
    <property type="entry name" value="YqeG_hyp_ppase"/>
    <property type="match status" value="1"/>
</dbReference>